<dbReference type="EMBL" id="CP002530">
    <property type="protein sequence ID" value="ADY36263.1"/>
    <property type="molecule type" value="Genomic_DNA"/>
</dbReference>
<dbReference type="OrthoDB" id="1494246at2"/>
<dbReference type="Proteomes" id="UP000007486">
    <property type="component" value="Chromosome"/>
</dbReference>
<dbReference type="eggNOG" id="ENOG5032Z3D">
    <property type="taxonomic scope" value="Bacteria"/>
</dbReference>
<feature type="domain" description="DUF6602" evidence="1">
    <location>
        <begin position="26"/>
        <end position="120"/>
    </location>
</feature>
<evidence type="ECO:0000313" key="3">
    <source>
        <dbReference type="Proteomes" id="UP000007486"/>
    </source>
</evidence>
<dbReference type="InterPro" id="IPR046537">
    <property type="entry name" value="DUF6602"/>
</dbReference>
<dbReference type="CDD" id="cd21173">
    <property type="entry name" value="NucC-like"/>
    <property type="match status" value="1"/>
</dbReference>
<dbReference type="RefSeq" id="WP_013617694.1">
    <property type="nucleotide sequence ID" value="NC_015164.1"/>
</dbReference>
<accession>F0R0Q9</accession>
<dbReference type="KEGG" id="bsa:Bacsa_1700"/>
<organism evidence="2 3">
    <name type="scientific">Phocaeicola salanitronis (strain DSM 18170 / JCM 13657 / CCUG 60908 / BL78)</name>
    <name type="common">Bacteroides salanitronis</name>
    <dbReference type="NCBI Taxonomy" id="667015"/>
    <lineage>
        <taxon>Bacteria</taxon>
        <taxon>Pseudomonadati</taxon>
        <taxon>Bacteroidota</taxon>
        <taxon>Bacteroidia</taxon>
        <taxon>Bacteroidales</taxon>
        <taxon>Bacteroidaceae</taxon>
        <taxon>Phocaeicola</taxon>
    </lineage>
</organism>
<evidence type="ECO:0000313" key="2">
    <source>
        <dbReference type="EMBL" id="ADY36263.1"/>
    </source>
</evidence>
<gene>
    <name evidence="2" type="ordered locus">Bacsa_1700</name>
</gene>
<sequence>MQTEYYRLYVEELHNKLLQIKQFVRAHNLTIGQFAEDLLRDSLEKLLPKKVSISQGFIVDRQLCSHQCDVLIYDSYNFAPLFKTNSLVVLPAKSVLAVIEVKTSIGKRQFLKTLEDFSLLHKLGISNKYLFIYNACSVRTLKTYFFLNENSNKSNEVEQNGVCFGVGFDQDDFEELPDVIIGLKPQKEFILRKNYIITGSRDMMGYESLIFNDKKNRPISCLQEFVEIILSKLGDASMNVDEIGESFNRYDAIPLFDM</sequence>
<proteinExistence type="predicted"/>
<name>F0R0Q9_PHOSB</name>
<dbReference type="AlphaFoldDB" id="F0R0Q9"/>
<evidence type="ECO:0000259" key="1">
    <source>
        <dbReference type="Pfam" id="PF20247"/>
    </source>
</evidence>
<dbReference type="HOGENOM" id="CLU_1227820_0_0_10"/>
<reference evidence="2 3" key="1">
    <citation type="journal article" date="2011" name="Stand. Genomic Sci.">
        <title>Complete genome sequence of Bacteroides salanitronis type strain (BL78).</title>
        <authorList>
            <person name="Gronow S."/>
            <person name="Held B."/>
            <person name="Lucas S."/>
            <person name="Lapidus A."/>
            <person name="Del Rio T.G."/>
            <person name="Nolan M."/>
            <person name="Tice H."/>
            <person name="Deshpande S."/>
            <person name="Cheng J.F."/>
            <person name="Pitluck S."/>
            <person name="Liolios K."/>
            <person name="Pagani I."/>
            <person name="Ivanova N."/>
            <person name="Mavromatis K."/>
            <person name="Pati A."/>
            <person name="Tapia R."/>
            <person name="Han C."/>
            <person name="Goodwin L."/>
            <person name="Chen A."/>
            <person name="Palaniappan K."/>
            <person name="Land M."/>
            <person name="Hauser L."/>
            <person name="Chang Y.J."/>
            <person name="Jeffries C.D."/>
            <person name="Brambilla E.M."/>
            <person name="Rohde M."/>
            <person name="Goker M."/>
            <person name="Detter J.C."/>
            <person name="Woyke T."/>
            <person name="Bristow J."/>
            <person name="Markowitz V."/>
            <person name="Hugenholtz P."/>
            <person name="Kyrpides N.C."/>
            <person name="Klenk H.P."/>
            <person name="Eisen J.A."/>
        </authorList>
    </citation>
    <scope>NUCLEOTIDE SEQUENCE [LARGE SCALE GENOMIC DNA]</scope>
    <source>
        <strain evidence="2 3">DSM 18170</strain>
    </source>
</reference>
<protein>
    <recommendedName>
        <fullName evidence="1">DUF6602 domain-containing protein</fullName>
    </recommendedName>
</protein>
<keyword evidence="3" id="KW-1185">Reference proteome</keyword>
<dbReference type="Pfam" id="PF20247">
    <property type="entry name" value="DUF6602"/>
    <property type="match status" value="1"/>
</dbReference>
<dbReference type="STRING" id="667015.Bacsa_1700"/>